<keyword evidence="4" id="KW-1185">Reference proteome</keyword>
<evidence type="ECO:0000256" key="1">
    <source>
        <dbReference type="SAM" id="MobiDB-lite"/>
    </source>
</evidence>
<dbReference type="OrthoDB" id="886562at2"/>
<sequence length="117" mass="12846">MPSPTPRRPKPTPNKPPRAGGWLLLALALGAAAPAQAQITPQKARDVDAAHRRAQREGRRLPTPYKDTHLDIPRTRLDRGAGDQPRPAGADAMQYRHGTPVNPKNKKNFLGLGRKKK</sequence>
<evidence type="ECO:0000313" key="4">
    <source>
        <dbReference type="Proteomes" id="UP000245999"/>
    </source>
</evidence>
<dbReference type="RefSeq" id="WP_109657416.1">
    <property type="nucleotide sequence ID" value="NZ_CP029145.1"/>
</dbReference>
<dbReference type="AlphaFoldDB" id="A0A2Z3GMC5"/>
<dbReference type="KEGG" id="hnv:DDQ68_17250"/>
<evidence type="ECO:0000256" key="2">
    <source>
        <dbReference type="SAM" id="SignalP"/>
    </source>
</evidence>
<accession>A0A2Z3GMC5</accession>
<feature type="region of interest" description="Disordered" evidence="1">
    <location>
        <begin position="1"/>
        <end position="20"/>
    </location>
</feature>
<organism evidence="3 4">
    <name type="scientific">Hymenobacter nivis</name>
    <dbReference type="NCBI Taxonomy" id="1850093"/>
    <lineage>
        <taxon>Bacteria</taxon>
        <taxon>Pseudomonadati</taxon>
        <taxon>Bacteroidota</taxon>
        <taxon>Cytophagia</taxon>
        <taxon>Cytophagales</taxon>
        <taxon>Hymenobacteraceae</taxon>
        <taxon>Hymenobacter</taxon>
    </lineage>
</organism>
<keyword evidence="2" id="KW-0732">Signal</keyword>
<feature type="compositionally biased region" description="Pro residues" evidence="1">
    <location>
        <begin position="1"/>
        <end position="16"/>
    </location>
</feature>
<dbReference type="EMBL" id="CP029145">
    <property type="protein sequence ID" value="AWM34378.1"/>
    <property type="molecule type" value="Genomic_DNA"/>
</dbReference>
<proteinExistence type="predicted"/>
<name>A0A2Z3GMC5_9BACT</name>
<protein>
    <submittedName>
        <fullName evidence="3">Uncharacterized protein</fullName>
    </submittedName>
</protein>
<evidence type="ECO:0000313" key="3">
    <source>
        <dbReference type="EMBL" id="AWM34378.1"/>
    </source>
</evidence>
<gene>
    <name evidence="3" type="ORF">DDQ68_17250</name>
</gene>
<feature type="compositionally biased region" description="Basic and acidic residues" evidence="1">
    <location>
        <begin position="43"/>
        <end position="81"/>
    </location>
</feature>
<dbReference type="Proteomes" id="UP000245999">
    <property type="component" value="Chromosome"/>
</dbReference>
<feature type="chain" id="PRO_5016446713" evidence="2">
    <location>
        <begin position="38"/>
        <end position="117"/>
    </location>
</feature>
<reference evidence="4" key="1">
    <citation type="submission" date="2018-04" db="EMBL/GenBank/DDBJ databases">
        <title>Complete genome of Antarctic heterotrophic bacterium Hymenobacter nivis.</title>
        <authorList>
            <person name="Terashima M."/>
        </authorList>
    </citation>
    <scope>NUCLEOTIDE SEQUENCE [LARGE SCALE GENOMIC DNA]</scope>
    <source>
        <strain evidence="4">NBRC 111535</strain>
    </source>
</reference>
<feature type="region of interest" description="Disordered" evidence="1">
    <location>
        <begin position="36"/>
        <end position="117"/>
    </location>
</feature>
<feature type="signal peptide" evidence="2">
    <location>
        <begin position="1"/>
        <end position="37"/>
    </location>
</feature>